<dbReference type="EMBL" id="QKMR01000008">
    <property type="protein sequence ID" value="PYG87951.1"/>
    <property type="molecule type" value="Genomic_DNA"/>
</dbReference>
<accession>A0A318Y739</accession>
<gene>
    <name evidence="1" type="ORF">LY28_01661</name>
</gene>
<organism evidence="1 2">
    <name type="scientific">Ruminiclostridium sufflavum DSM 19573</name>
    <dbReference type="NCBI Taxonomy" id="1121337"/>
    <lineage>
        <taxon>Bacteria</taxon>
        <taxon>Bacillati</taxon>
        <taxon>Bacillota</taxon>
        <taxon>Clostridia</taxon>
        <taxon>Eubacteriales</taxon>
        <taxon>Oscillospiraceae</taxon>
        <taxon>Ruminiclostridium</taxon>
    </lineage>
</organism>
<protein>
    <recommendedName>
        <fullName evidence="3">DUF1349 domain-containing protein</fullName>
    </recommendedName>
</protein>
<dbReference type="PIRSF" id="PIRSF022704">
    <property type="entry name" value="UCP022704"/>
    <property type="match status" value="1"/>
</dbReference>
<evidence type="ECO:0000313" key="2">
    <source>
        <dbReference type="Proteomes" id="UP000248132"/>
    </source>
</evidence>
<dbReference type="Proteomes" id="UP000248132">
    <property type="component" value="Unassembled WGS sequence"/>
</dbReference>
<evidence type="ECO:0008006" key="3">
    <source>
        <dbReference type="Google" id="ProtNLM"/>
    </source>
</evidence>
<dbReference type="Gene3D" id="2.60.120.200">
    <property type="match status" value="1"/>
</dbReference>
<name>A0A318Y739_9FIRM</name>
<dbReference type="Pfam" id="PF07081">
    <property type="entry name" value="DUF1349"/>
    <property type="match status" value="1"/>
</dbReference>
<reference evidence="1 2" key="1">
    <citation type="submission" date="2018-06" db="EMBL/GenBank/DDBJ databases">
        <title>Genomic Encyclopedia of Type Strains, Phase I: the one thousand microbial genomes (KMG-I) project.</title>
        <authorList>
            <person name="Kyrpides N."/>
        </authorList>
    </citation>
    <scope>NUCLEOTIDE SEQUENCE [LARGE SCALE GENOMIC DNA]</scope>
    <source>
        <strain evidence="1 2">DSM 19573</strain>
    </source>
</reference>
<dbReference type="InterPro" id="IPR015987">
    <property type="entry name" value="UCP022704"/>
</dbReference>
<sequence length="190" mass="22525">MFKDFQWHCPPLKWEITERGLTAETAYQSDFWRNTYYGFIRDNGHFFYKETEGDFTMQVTISGNFEALYDQLGLMIRLDANHWVKAGIEYTDGEAHLSSVFTNEFSDWSVVRYRHYNGELTIRLTRHEEAIRIQYLDEDKKWQMLRLGYLPKSKGCMAGIMCCSPERKGFNAVFKNFSIDKPIDRKLHSE</sequence>
<dbReference type="InterPro" id="IPR013320">
    <property type="entry name" value="ConA-like_dom_sf"/>
</dbReference>
<comment type="caution">
    <text evidence="1">The sequence shown here is derived from an EMBL/GenBank/DDBJ whole genome shotgun (WGS) entry which is preliminary data.</text>
</comment>
<dbReference type="PANTHER" id="PTHR35332:SF2">
    <property type="entry name" value="REGULATION OF ENOLASE PROTEIN 1"/>
    <property type="match status" value="1"/>
</dbReference>
<dbReference type="RefSeq" id="WP_110461703.1">
    <property type="nucleotide sequence ID" value="NZ_QKMR01000008.1"/>
</dbReference>
<keyword evidence="2" id="KW-1185">Reference proteome</keyword>
<dbReference type="InterPro" id="IPR009784">
    <property type="entry name" value="DUF1349"/>
</dbReference>
<dbReference type="AlphaFoldDB" id="A0A318Y739"/>
<dbReference type="OrthoDB" id="9808724at2"/>
<evidence type="ECO:0000313" key="1">
    <source>
        <dbReference type="EMBL" id="PYG87951.1"/>
    </source>
</evidence>
<dbReference type="SUPFAM" id="SSF49899">
    <property type="entry name" value="Concanavalin A-like lectins/glucanases"/>
    <property type="match status" value="1"/>
</dbReference>
<proteinExistence type="predicted"/>
<dbReference type="PANTHER" id="PTHR35332">
    <property type="entry name" value="REGULATION OF ENOLASE PROTEIN 1"/>
    <property type="match status" value="1"/>
</dbReference>